<keyword evidence="1" id="KW-0472">Membrane</keyword>
<sequence length="55" mass="6071">MKRIVVIFWSLLLGIVAGFIGAKLDQSNFNLQTSLIAFFVFGLLLNFVPGIVKNS</sequence>
<proteinExistence type="predicted"/>
<accession>A0ABW1UPX8</accession>
<feature type="transmembrane region" description="Helical" evidence="1">
    <location>
        <begin position="31"/>
        <end position="52"/>
    </location>
</feature>
<reference evidence="3" key="1">
    <citation type="journal article" date="2019" name="Int. J. Syst. Evol. Microbiol.">
        <title>The Global Catalogue of Microorganisms (GCM) 10K type strain sequencing project: providing services to taxonomists for standard genome sequencing and annotation.</title>
        <authorList>
            <consortium name="The Broad Institute Genomics Platform"/>
            <consortium name="The Broad Institute Genome Sequencing Center for Infectious Disease"/>
            <person name="Wu L."/>
            <person name="Ma J."/>
        </authorList>
    </citation>
    <scope>NUCLEOTIDE SEQUENCE [LARGE SCALE GENOMIC DNA]</scope>
    <source>
        <strain evidence="3">CCM 8897</strain>
    </source>
</reference>
<evidence type="ECO:0000313" key="2">
    <source>
        <dbReference type="EMBL" id="MFC6314902.1"/>
    </source>
</evidence>
<keyword evidence="1" id="KW-1133">Transmembrane helix</keyword>
<organism evidence="2 3">
    <name type="scientific">Lapidilactobacillus achengensis</name>
    <dbReference type="NCBI Taxonomy" id="2486000"/>
    <lineage>
        <taxon>Bacteria</taxon>
        <taxon>Bacillati</taxon>
        <taxon>Bacillota</taxon>
        <taxon>Bacilli</taxon>
        <taxon>Lactobacillales</taxon>
        <taxon>Lactobacillaceae</taxon>
        <taxon>Lapidilactobacillus</taxon>
    </lineage>
</organism>
<name>A0ABW1UPX8_9LACO</name>
<dbReference type="InterPro" id="IPR021324">
    <property type="entry name" value="DUF2929"/>
</dbReference>
<gene>
    <name evidence="2" type="ORF">ACFQHW_04870</name>
</gene>
<dbReference type="EMBL" id="JBHSSM010000015">
    <property type="protein sequence ID" value="MFC6314902.1"/>
    <property type="molecule type" value="Genomic_DNA"/>
</dbReference>
<dbReference type="Pfam" id="PF11151">
    <property type="entry name" value="DUF2929"/>
    <property type="match status" value="1"/>
</dbReference>
<evidence type="ECO:0000313" key="3">
    <source>
        <dbReference type="Proteomes" id="UP001596310"/>
    </source>
</evidence>
<dbReference type="Proteomes" id="UP001596310">
    <property type="component" value="Unassembled WGS sequence"/>
</dbReference>
<evidence type="ECO:0000256" key="1">
    <source>
        <dbReference type="SAM" id="Phobius"/>
    </source>
</evidence>
<dbReference type="RefSeq" id="WP_125595633.1">
    <property type="nucleotide sequence ID" value="NZ_JBHSSM010000015.1"/>
</dbReference>
<keyword evidence="1" id="KW-0812">Transmembrane</keyword>
<comment type="caution">
    <text evidence="2">The sequence shown here is derived from an EMBL/GenBank/DDBJ whole genome shotgun (WGS) entry which is preliminary data.</text>
</comment>
<keyword evidence="3" id="KW-1185">Reference proteome</keyword>
<protein>
    <submittedName>
        <fullName evidence="2">DUF2929 family protein</fullName>
    </submittedName>
</protein>